<gene>
    <name evidence="17" type="ORF">VTJ49DRAFT_4433</name>
</gene>
<evidence type="ECO:0000256" key="12">
    <source>
        <dbReference type="PROSITE-ProRule" id="PRU00175"/>
    </source>
</evidence>
<keyword evidence="7 12" id="KW-0863">Zinc-finger</keyword>
<feature type="signal peptide" evidence="15">
    <location>
        <begin position="1"/>
        <end position="28"/>
    </location>
</feature>
<evidence type="ECO:0000256" key="2">
    <source>
        <dbReference type="ARBA" id="ARBA00004141"/>
    </source>
</evidence>
<name>A0ABR3V5E0_HUMIN</name>
<keyword evidence="11 14" id="KW-0472">Membrane</keyword>
<feature type="compositionally biased region" description="Basic and acidic residues" evidence="13">
    <location>
        <begin position="435"/>
        <end position="448"/>
    </location>
</feature>
<feature type="region of interest" description="Disordered" evidence="13">
    <location>
        <begin position="513"/>
        <end position="593"/>
    </location>
</feature>
<feature type="chain" id="PRO_5046464761" description="RING-type E3 ubiquitin transferase" evidence="15">
    <location>
        <begin position="29"/>
        <end position="593"/>
    </location>
</feature>
<accession>A0ABR3V5E0</accession>
<keyword evidence="8" id="KW-0833">Ubl conjugation pathway</keyword>
<dbReference type="SUPFAM" id="SSF57850">
    <property type="entry name" value="RING/U-box"/>
    <property type="match status" value="1"/>
</dbReference>
<evidence type="ECO:0000256" key="3">
    <source>
        <dbReference type="ARBA" id="ARBA00012483"/>
    </source>
</evidence>
<feature type="region of interest" description="Disordered" evidence="13">
    <location>
        <begin position="433"/>
        <end position="484"/>
    </location>
</feature>
<evidence type="ECO:0000259" key="16">
    <source>
        <dbReference type="PROSITE" id="PS50089"/>
    </source>
</evidence>
<evidence type="ECO:0000313" key="18">
    <source>
        <dbReference type="Proteomes" id="UP001583172"/>
    </source>
</evidence>
<keyword evidence="18" id="KW-1185">Reference proteome</keyword>
<feature type="transmembrane region" description="Helical" evidence="14">
    <location>
        <begin position="208"/>
        <end position="229"/>
    </location>
</feature>
<dbReference type="CDD" id="cd16454">
    <property type="entry name" value="RING-H2_PA-TM-RING"/>
    <property type="match status" value="1"/>
</dbReference>
<keyword evidence="15" id="KW-0732">Signal</keyword>
<keyword evidence="10 14" id="KW-1133">Transmembrane helix</keyword>
<reference evidence="17 18" key="1">
    <citation type="journal article" date="2024" name="Commun. Biol.">
        <title>Comparative genomic analysis of thermophilic fungi reveals convergent evolutionary adaptations and gene losses.</title>
        <authorList>
            <person name="Steindorff A.S."/>
            <person name="Aguilar-Pontes M.V."/>
            <person name="Robinson A.J."/>
            <person name="Andreopoulos B."/>
            <person name="LaButti K."/>
            <person name="Kuo A."/>
            <person name="Mondo S."/>
            <person name="Riley R."/>
            <person name="Otillar R."/>
            <person name="Haridas S."/>
            <person name="Lipzen A."/>
            <person name="Grimwood J."/>
            <person name="Schmutz J."/>
            <person name="Clum A."/>
            <person name="Reid I.D."/>
            <person name="Moisan M.C."/>
            <person name="Butler G."/>
            <person name="Nguyen T.T.M."/>
            <person name="Dewar K."/>
            <person name="Conant G."/>
            <person name="Drula E."/>
            <person name="Henrissat B."/>
            <person name="Hansel C."/>
            <person name="Singer S."/>
            <person name="Hutchinson M.I."/>
            <person name="de Vries R.P."/>
            <person name="Natvig D.O."/>
            <person name="Powell A.J."/>
            <person name="Tsang A."/>
            <person name="Grigoriev I.V."/>
        </authorList>
    </citation>
    <scope>NUCLEOTIDE SEQUENCE [LARGE SCALE GENOMIC DNA]</scope>
    <source>
        <strain evidence="17 18">CBS 620.91</strain>
    </source>
</reference>
<dbReference type="InterPro" id="IPR001841">
    <property type="entry name" value="Znf_RING"/>
</dbReference>
<evidence type="ECO:0000256" key="6">
    <source>
        <dbReference type="ARBA" id="ARBA00022723"/>
    </source>
</evidence>
<evidence type="ECO:0000256" key="15">
    <source>
        <dbReference type="SAM" id="SignalP"/>
    </source>
</evidence>
<comment type="catalytic activity">
    <reaction evidence="1">
        <text>S-ubiquitinyl-[E2 ubiquitin-conjugating enzyme]-L-cysteine + [acceptor protein]-L-lysine = [E2 ubiquitin-conjugating enzyme]-L-cysteine + N(6)-ubiquitinyl-[acceptor protein]-L-lysine.</text>
        <dbReference type="EC" id="2.3.2.27"/>
    </reaction>
</comment>
<feature type="compositionally biased region" description="Low complexity" evidence="13">
    <location>
        <begin position="287"/>
        <end position="313"/>
    </location>
</feature>
<dbReference type="Proteomes" id="UP001583172">
    <property type="component" value="Unassembled WGS sequence"/>
</dbReference>
<feature type="compositionally biased region" description="Polar residues" evidence="13">
    <location>
        <begin position="465"/>
        <end position="475"/>
    </location>
</feature>
<comment type="caution">
    <text evidence="17">The sequence shown here is derived from an EMBL/GenBank/DDBJ whole genome shotgun (WGS) entry which is preliminary data.</text>
</comment>
<keyword evidence="5 14" id="KW-0812">Transmembrane</keyword>
<evidence type="ECO:0000256" key="4">
    <source>
        <dbReference type="ARBA" id="ARBA00022679"/>
    </source>
</evidence>
<protein>
    <recommendedName>
        <fullName evidence="3">RING-type E3 ubiquitin transferase</fullName>
        <ecNumber evidence="3">2.3.2.27</ecNumber>
    </recommendedName>
</protein>
<sequence length="593" mass="63487">MGNMASPSTTRRLCLLSLLAILGGGARAQDARIAPLPELPAWQHDSLMHLQLTAPESGALDLAYDVYPLTVHAGLNRTDRSEIWIRGSLVPAEVLDADRLRRRETIAFLSCDGENATDEVNGLINQRPTAILLYSVGENCCGLQGGDVANTAIFTMADAQEALDTLNNTIRAGGILRATITSSANMTDPQGQGSQNQQGGDSAIAMSILYSITGLITLLFLVIIAMGAIKAHRYPDRYGPRSGHGGRPSQSRARGLARAVLETLPIVKFGDPSPAKPDPALELESQPTVPTTTTTTTMTPTVTTTSTTMPDSTMGTRLSAIPEEPRTPQVPPTPNDGAPMSGAVPSPRETPAKDQNDSPGGGGASEAARNGENSGTKVEGDNAVCSICTEDFTVGEDVRVLPCDHRFHPPCIDPWLINVSGTCPLCRLDLNPRSPESDRSSSDADHPIPYHPSPPTWVGGESRENNSSSDQATAEQRQQRRRSSRFLELTQTLLHASVEERIEALRRHRSQQQLREAVAAAEGETTTTGPATATTTTASTETNTTTSNAAASPPAPSDAETEEQRRRRTRLADRLRERFHVRTRPHNTSAGEG</sequence>
<keyword evidence="9" id="KW-0862">Zinc</keyword>
<dbReference type="InterPro" id="IPR013083">
    <property type="entry name" value="Znf_RING/FYVE/PHD"/>
</dbReference>
<dbReference type="EMBL" id="JAZGSY010000344">
    <property type="protein sequence ID" value="KAL1836969.1"/>
    <property type="molecule type" value="Genomic_DNA"/>
</dbReference>
<dbReference type="EC" id="2.3.2.27" evidence="3"/>
<feature type="domain" description="RING-type" evidence="16">
    <location>
        <begin position="385"/>
        <end position="427"/>
    </location>
</feature>
<dbReference type="Pfam" id="PF13639">
    <property type="entry name" value="zf-RING_2"/>
    <property type="match status" value="1"/>
</dbReference>
<dbReference type="SMART" id="SM00184">
    <property type="entry name" value="RING"/>
    <property type="match status" value="1"/>
</dbReference>
<keyword evidence="4" id="KW-0808">Transferase</keyword>
<dbReference type="Gene3D" id="3.30.40.10">
    <property type="entry name" value="Zinc/RING finger domain, C3HC4 (zinc finger)"/>
    <property type="match status" value="1"/>
</dbReference>
<dbReference type="PROSITE" id="PS50089">
    <property type="entry name" value="ZF_RING_2"/>
    <property type="match status" value="1"/>
</dbReference>
<feature type="region of interest" description="Disordered" evidence="13">
    <location>
        <begin position="234"/>
        <end position="254"/>
    </location>
</feature>
<proteinExistence type="predicted"/>
<evidence type="ECO:0000256" key="9">
    <source>
        <dbReference type="ARBA" id="ARBA00022833"/>
    </source>
</evidence>
<evidence type="ECO:0000256" key="11">
    <source>
        <dbReference type="ARBA" id="ARBA00023136"/>
    </source>
</evidence>
<feature type="compositionally biased region" description="Low complexity" evidence="13">
    <location>
        <begin position="516"/>
        <end position="552"/>
    </location>
</feature>
<dbReference type="PANTHER" id="PTHR45977:SF4">
    <property type="entry name" value="RING-TYPE DOMAIN-CONTAINING PROTEIN"/>
    <property type="match status" value="1"/>
</dbReference>
<keyword evidence="6" id="KW-0479">Metal-binding</keyword>
<organism evidence="17 18">
    <name type="scientific">Humicola insolens</name>
    <name type="common">Soft-rot fungus</name>
    <dbReference type="NCBI Taxonomy" id="85995"/>
    <lineage>
        <taxon>Eukaryota</taxon>
        <taxon>Fungi</taxon>
        <taxon>Dikarya</taxon>
        <taxon>Ascomycota</taxon>
        <taxon>Pezizomycotina</taxon>
        <taxon>Sordariomycetes</taxon>
        <taxon>Sordariomycetidae</taxon>
        <taxon>Sordariales</taxon>
        <taxon>Chaetomiaceae</taxon>
        <taxon>Mycothermus</taxon>
    </lineage>
</organism>
<evidence type="ECO:0000256" key="1">
    <source>
        <dbReference type="ARBA" id="ARBA00000900"/>
    </source>
</evidence>
<comment type="subcellular location">
    <subcellularLocation>
        <location evidence="2">Membrane</location>
        <topology evidence="2">Multi-pass membrane protein</topology>
    </subcellularLocation>
</comment>
<evidence type="ECO:0000256" key="8">
    <source>
        <dbReference type="ARBA" id="ARBA00022786"/>
    </source>
</evidence>
<evidence type="ECO:0000256" key="7">
    <source>
        <dbReference type="ARBA" id="ARBA00022771"/>
    </source>
</evidence>
<evidence type="ECO:0000313" key="17">
    <source>
        <dbReference type="EMBL" id="KAL1836969.1"/>
    </source>
</evidence>
<evidence type="ECO:0000256" key="14">
    <source>
        <dbReference type="SAM" id="Phobius"/>
    </source>
</evidence>
<dbReference type="PANTHER" id="PTHR45977">
    <property type="entry name" value="TARGET OF ERK KINASE MPK-1"/>
    <property type="match status" value="1"/>
</dbReference>
<evidence type="ECO:0000256" key="5">
    <source>
        <dbReference type="ARBA" id="ARBA00022692"/>
    </source>
</evidence>
<feature type="region of interest" description="Disordered" evidence="13">
    <location>
        <begin position="268"/>
        <end position="379"/>
    </location>
</feature>
<feature type="compositionally biased region" description="Basic and acidic residues" evidence="13">
    <location>
        <begin position="562"/>
        <end position="580"/>
    </location>
</feature>
<evidence type="ECO:0000256" key="10">
    <source>
        <dbReference type="ARBA" id="ARBA00022989"/>
    </source>
</evidence>
<evidence type="ECO:0000256" key="13">
    <source>
        <dbReference type="SAM" id="MobiDB-lite"/>
    </source>
</evidence>